<dbReference type="Proteomes" id="UP000094056">
    <property type="component" value="Unassembled WGS sequence"/>
</dbReference>
<dbReference type="GO" id="GO:0006304">
    <property type="term" value="P:DNA modification"/>
    <property type="evidence" value="ECO:0007669"/>
    <property type="project" value="InterPro"/>
</dbReference>
<dbReference type="EMBL" id="MAYW01000198">
    <property type="protein sequence ID" value="ODS30613.1"/>
    <property type="molecule type" value="Genomic_DNA"/>
</dbReference>
<dbReference type="GO" id="GO:0009007">
    <property type="term" value="F:site-specific DNA-methyltransferase (adenine-specific) activity"/>
    <property type="evidence" value="ECO:0007669"/>
    <property type="project" value="UniProtKB-EC"/>
</dbReference>
<comment type="catalytic activity">
    <reaction evidence="5">
        <text>a 2'-deoxyadenosine in DNA + S-adenosyl-L-methionine = an N(6)-methyl-2'-deoxyadenosine in DNA + S-adenosyl-L-homocysteine + H(+)</text>
        <dbReference type="Rhea" id="RHEA:15197"/>
        <dbReference type="Rhea" id="RHEA-COMP:12418"/>
        <dbReference type="Rhea" id="RHEA-COMP:12419"/>
        <dbReference type="ChEBI" id="CHEBI:15378"/>
        <dbReference type="ChEBI" id="CHEBI:57856"/>
        <dbReference type="ChEBI" id="CHEBI:59789"/>
        <dbReference type="ChEBI" id="CHEBI:90615"/>
        <dbReference type="ChEBI" id="CHEBI:90616"/>
        <dbReference type="EC" id="2.1.1.72"/>
    </reaction>
</comment>
<accession>A0A1E3X4L1</accession>
<dbReference type="AlphaFoldDB" id="A0A1E3X4L1"/>
<dbReference type="InterPro" id="IPR029063">
    <property type="entry name" value="SAM-dependent_MTases_sf"/>
</dbReference>
<dbReference type="InterPro" id="IPR050953">
    <property type="entry name" value="N4_N6_ade-DNA_methylase"/>
</dbReference>
<evidence type="ECO:0000256" key="4">
    <source>
        <dbReference type="ARBA" id="ARBA00022691"/>
    </source>
</evidence>
<evidence type="ECO:0000313" key="7">
    <source>
        <dbReference type="EMBL" id="ODS30613.1"/>
    </source>
</evidence>
<dbReference type="Pfam" id="PF07669">
    <property type="entry name" value="Eco57I"/>
    <property type="match status" value="1"/>
</dbReference>
<keyword evidence="3 7" id="KW-0808">Transferase</keyword>
<comment type="caution">
    <text evidence="7">The sequence shown here is derived from an EMBL/GenBank/DDBJ whole genome shotgun (WGS) entry which is preliminary data.</text>
</comment>
<dbReference type="GO" id="GO:0032259">
    <property type="term" value="P:methylation"/>
    <property type="evidence" value="ECO:0007669"/>
    <property type="project" value="UniProtKB-KW"/>
</dbReference>
<dbReference type="PANTHER" id="PTHR33841">
    <property type="entry name" value="DNA METHYLTRANSFERASE YEEA-RELATED"/>
    <property type="match status" value="1"/>
</dbReference>
<evidence type="ECO:0000313" key="8">
    <source>
        <dbReference type="Proteomes" id="UP000094056"/>
    </source>
</evidence>
<dbReference type="PATRIC" id="fig|1872076.5.peg.5107"/>
<evidence type="ECO:0000256" key="5">
    <source>
        <dbReference type="ARBA" id="ARBA00047942"/>
    </source>
</evidence>
<dbReference type="EC" id="2.1.1.72" evidence="1"/>
<dbReference type="GO" id="GO:0003676">
    <property type="term" value="F:nucleic acid binding"/>
    <property type="evidence" value="ECO:0007669"/>
    <property type="project" value="InterPro"/>
</dbReference>
<dbReference type="SUPFAM" id="SSF53335">
    <property type="entry name" value="S-adenosyl-L-methionine-dependent methyltransferases"/>
    <property type="match status" value="1"/>
</dbReference>
<keyword evidence="2 7" id="KW-0489">Methyltransferase</keyword>
<dbReference type="PROSITE" id="PS00092">
    <property type="entry name" value="N6_MTASE"/>
    <property type="match status" value="1"/>
</dbReference>
<name>A0A1E3X4L1_9BACT</name>
<proteinExistence type="predicted"/>
<organism evidence="7 8">
    <name type="scientific">Candidatus Scalindua rubra</name>
    <dbReference type="NCBI Taxonomy" id="1872076"/>
    <lineage>
        <taxon>Bacteria</taxon>
        <taxon>Pseudomonadati</taxon>
        <taxon>Planctomycetota</taxon>
        <taxon>Candidatus Brocadiia</taxon>
        <taxon>Candidatus Brocadiales</taxon>
        <taxon>Candidatus Scalinduaceae</taxon>
        <taxon>Candidatus Scalindua</taxon>
    </lineage>
</organism>
<keyword evidence="4" id="KW-0949">S-adenosyl-L-methionine</keyword>
<dbReference type="Gene3D" id="3.40.50.150">
    <property type="entry name" value="Vaccinia Virus protein VP39"/>
    <property type="match status" value="1"/>
</dbReference>
<dbReference type="PANTHER" id="PTHR33841:SF1">
    <property type="entry name" value="DNA METHYLTRANSFERASE A"/>
    <property type="match status" value="1"/>
</dbReference>
<sequence>MEKQTATRLIENTFNYPFDEGRFRHFAINLLNKVDESKGFDYISGTYIRHSFKNHITKYRRLGTYTDPDGEKVDVLVVQLRNEWALERSRTMLRNFAADYLEGRDNKDAALIGYTTDNLDDWRFSFVRVDYELFEKDTGKYGVKKKLTSAKRYSFLVGKNEPNHTAQAQLVGILENDRKNPTLNDIESAFSVDAVTKQFYKDYRSQFEKLWNELNDIVSKDPKIAIEFETKSIDTANFAKKLMGQIVFLYFLQKKGWLGVGKDESGNYKEWGTGPKNFLRRLFDNEFTEYGNFFNDVLEPLFYVGLASEHDGDLFPFLNCKVPFLNGGLFEPMNGYNWRKTDIRIDNDIIEGVLGTFDQYNFTVREDEPLEKEVAVDPEMLGKVFENLLPENLRKGKGAYYTPRTIVHYMCQESLINYLNTTVNQPPKSYQEMGEDQLDSLGNKPVKNQLRIEAEHRDKPLVTKEDIETLIREGDIILELETAIVEQGKKYKSALMDSIKDNAEALDGALANIKVCDPAIGSGAFPVGMLTEIVKARTVLSIYLNDDVIANKVKQSPNNEIATSASRRIRDDRNVYNLKRHCIQNSLYGVDIDPGAIEIAKLRLWLSLVVDEDDYTTIQPLPNLDYKIMQGNSLIEEFHGISLDIEKKNEQQGLFSGGSELDELIDDLHQKQDDFFNAEHPREKKQKREAVETAIFNIFHNELEKKKSISAVEAQEIETDLKEMTHGNRERNFFPWKLYFSDIYRSKGGFDAVIANPPYLNSRSMAKANPKMRKLIQASYTLTKGSWDIYIAFFEKGFGLLNQKGVLTFITPDKWISKPFGDELRIQTTDKIFSILKAGRGVFESVNVDAIVAIYMSVPQSLLRIYDYVGTEMELKSVVQKSDLKPPYTYDWLFTNFGDFLSKMDGYHGRLSTLGVCENSCATDDAYKLRKLIEEEPKGARQDVYLRIINTGTIGKYVSKWGQREMVYLGNKYSRPVVNRKQFLELFTNSYGRKSVRKKVILKGLNLLDACLDADGNIIPGIPTLLIASDHLETLKLLLAIVNSSVTFFYLKEKYPASSYNQGTTFTKKMLNDLPIPEITSHDRGKLVSTVDRILSVKRRDPTADTTALEAEIDQLVYELYGLTDEEIAIVEESVK</sequence>
<protein>
    <recommendedName>
        <fullName evidence="1">site-specific DNA-methyltransferase (adenine-specific)</fullName>
        <ecNumber evidence="1">2.1.1.72</ecNumber>
    </recommendedName>
</protein>
<reference evidence="7 8" key="1">
    <citation type="submission" date="2016-07" db="EMBL/GenBank/DDBJ databases">
        <title>Draft genome of Scalindua rubra, obtained from a brine-seawater interface in the Red Sea, sheds light on salt adaptation in anammox bacteria.</title>
        <authorList>
            <person name="Speth D.R."/>
            <person name="Lagkouvardos I."/>
            <person name="Wang Y."/>
            <person name="Qian P.-Y."/>
            <person name="Dutilh B.E."/>
            <person name="Jetten M.S."/>
        </authorList>
    </citation>
    <scope>NUCLEOTIDE SEQUENCE [LARGE SCALE GENOMIC DNA]</scope>
    <source>
        <strain evidence="7">BSI-1</strain>
    </source>
</reference>
<evidence type="ECO:0000256" key="3">
    <source>
        <dbReference type="ARBA" id="ARBA00022679"/>
    </source>
</evidence>
<dbReference type="InterPro" id="IPR011639">
    <property type="entry name" value="MethylTrfase_TaqI-like_dom"/>
</dbReference>
<evidence type="ECO:0000256" key="2">
    <source>
        <dbReference type="ARBA" id="ARBA00022603"/>
    </source>
</evidence>
<evidence type="ECO:0000259" key="6">
    <source>
        <dbReference type="Pfam" id="PF07669"/>
    </source>
</evidence>
<dbReference type="PRINTS" id="PR00507">
    <property type="entry name" value="N12N6MTFRASE"/>
</dbReference>
<gene>
    <name evidence="7" type="ORF">SCARUB_04273</name>
</gene>
<dbReference type="InterPro" id="IPR002052">
    <property type="entry name" value="DNA_methylase_N6_adenine_CS"/>
</dbReference>
<feature type="domain" description="Type II methyltransferase M.TaqI-like" evidence="6">
    <location>
        <begin position="585"/>
        <end position="825"/>
    </location>
</feature>
<evidence type="ECO:0000256" key="1">
    <source>
        <dbReference type="ARBA" id="ARBA00011900"/>
    </source>
</evidence>